<accession>E9D1T0</accession>
<proteinExistence type="predicted"/>
<feature type="region of interest" description="Disordered" evidence="1">
    <location>
        <begin position="591"/>
        <end position="610"/>
    </location>
</feature>
<dbReference type="Proteomes" id="UP000002497">
    <property type="component" value="Unassembled WGS sequence"/>
</dbReference>
<dbReference type="VEuPathDB" id="FungiDB:D8B26_007937"/>
<name>E9D1T0_COCPS</name>
<dbReference type="InterPro" id="IPR038014">
    <property type="entry name" value="Ies1"/>
</dbReference>
<feature type="compositionally biased region" description="Acidic residues" evidence="1">
    <location>
        <begin position="458"/>
        <end position="473"/>
    </location>
</feature>
<dbReference type="AlphaFoldDB" id="E9D1T0"/>
<dbReference type="STRING" id="443226.E9D1T0"/>
<dbReference type="PANTHER" id="PTHR37287:SF1">
    <property type="entry name" value="INO EIGHTY SUBUNIT 1"/>
    <property type="match status" value="1"/>
</dbReference>
<reference evidence="3" key="1">
    <citation type="journal article" date="2010" name="Genome Res.">
        <title>Population genomic sequencing of Coccidioides fungi reveals recent hybridization and transposon control.</title>
        <authorList>
            <person name="Neafsey D.E."/>
            <person name="Barker B.M."/>
            <person name="Sharpton T.J."/>
            <person name="Stajich J.E."/>
            <person name="Park D.J."/>
            <person name="Whiston E."/>
            <person name="Hung C.-Y."/>
            <person name="McMahan C."/>
            <person name="White J."/>
            <person name="Sykes S."/>
            <person name="Heiman D."/>
            <person name="Young S."/>
            <person name="Zeng Q."/>
            <person name="Abouelleil A."/>
            <person name="Aftuck L."/>
            <person name="Bessette D."/>
            <person name="Brown A."/>
            <person name="FitzGerald M."/>
            <person name="Lui A."/>
            <person name="Macdonald J.P."/>
            <person name="Priest M."/>
            <person name="Orbach M.J."/>
            <person name="Galgiani J.N."/>
            <person name="Kirkland T.N."/>
            <person name="Cole G.T."/>
            <person name="Birren B.W."/>
            <person name="Henn M.R."/>
            <person name="Taylor J.W."/>
            <person name="Rounsley S.D."/>
        </authorList>
    </citation>
    <scope>NUCLEOTIDE SEQUENCE [LARGE SCALE GENOMIC DNA]</scope>
    <source>
        <strain evidence="3">RMSCC 757 / Silveira</strain>
    </source>
</reference>
<reference evidence="3" key="2">
    <citation type="submission" date="2010-03" db="EMBL/GenBank/DDBJ databases">
        <title>The genome sequence of Coccidioides posadasii strain Silveira.</title>
        <authorList>
            <consortium name="The Broad Institute Genome Sequencing Center for Infectious Disease"/>
            <person name="Neafsey D."/>
            <person name="Orbach M."/>
            <person name="Henn M.R."/>
            <person name="Cole G.T."/>
            <person name="Galgiani J."/>
            <person name="Gardner M.J."/>
            <person name="Kirkland T.N."/>
            <person name="Taylor J.W."/>
            <person name="Young S.K."/>
            <person name="Zeng Q."/>
            <person name="Koehrsen M."/>
            <person name="Alvarado L."/>
            <person name="Berlin A."/>
            <person name="Borenstein D."/>
            <person name="Chapman S.B."/>
            <person name="Chen Z."/>
            <person name="Engels R."/>
            <person name="Freedman E."/>
            <person name="Gellesch M."/>
            <person name="Goldberg J."/>
            <person name="Griggs A."/>
            <person name="Gujja S."/>
            <person name="Heilman E."/>
            <person name="Heiman D."/>
            <person name="Howarth C."/>
            <person name="Jen D."/>
            <person name="Larson L."/>
            <person name="Mehta T."/>
            <person name="Neiman D."/>
            <person name="Park D."/>
            <person name="Pearson M."/>
            <person name="Richards J."/>
            <person name="Roberts A."/>
            <person name="Saif S."/>
            <person name="Shea T."/>
            <person name="Shenoy N."/>
            <person name="Sisk P."/>
            <person name="Stolte C."/>
            <person name="Sykes S."/>
            <person name="Walk T."/>
            <person name="White J."/>
            <person name="Yandava C."/>
            <person name="Haas B."/>
            <person name="Nusbaum C."/>
            <person name="Birren B."/>
        </authorList>
    </citation>
    <scope>NUCLEOTIDE SEQUENCE [LARGE SCALE GENOMIC DNA]</scope>
    <source>
        <strain evidence="3">RMSCC 757 / Silveira</strain>
    </source>
</reference>
<sequence>MASRPAFLPRDTSPSPAASAHAAPSPSRRPEPEPEPGPEPEPEPELEPEPEPVSRHTEQSQMNGVEATDGDEKRPTSPDATMAESKAACPDVTTATTTSPKPSSKAPELLATRSPPPSSSLPSADKPTEAESAHRKPDRDKADQSRESLPTSTETPVKSSRRVQAEDSNTRRNSAPRPQSESHTGTENATTTATTTRKQTNGTIGSVYSGNKIRHLKKDDGIPLWRKDIQYRFLRCVFEDKTPCFTRFPEGDKNHTFADIYLDAMAKSSKTSKILKDKLQNERSAAINMAMVCLLVNFGRMNTTLNFFPEMRAQLRTYHSIPSLQAHQDSSAYKQLQDAPRLKSILKGASEDVEQPGTIEKIKNHAIPRTNPVNLIFVLSHYAPRISELHFPPPGDFFDLVMRPTLSSKSRARAFLWLMWYYLESDFSEKAALENPFGPGTVGEGSEGLPLKVPEMQELTEEEAEAENVDPPEEIQYGENKQRERKRILEEDDVIFRHVKRPRKDYASDDQASEDVAIMPNVSRGGRGGRRSDVYASTPLNPAKRALEDEDLGEGHTPQTSRARVKRPKRDSSVNRPPGSQPQRLVLKTRMDQTPDTSSPAPPGAGHPILNQYVSGDMHSNGPAGSRRPRPMTQHQIALEQNRKQRVDYVLAQRRMDAWNSLRTRREKEVPFARAGRLLQSLPTGYDTDDENSWGKGGICPKPEEEEDYGEAASFYFSMIRKVARRLQRWDWDSVLSDDKDYPANGLGGEYNRRAAVEHRELEVISRPMPIANKPRSRPGPRRERKAVENAADLSKETGQIKKPAGRAGASALRKSSAEKAGSKRSRPRARLSKVLGSKSAATEEHDQVETPEASMIADQDDKDTERGEDTFLEEADKDILSGESPHDTRSRLDDASSIGVAPEPAQGVEDDTEELSDVDMEVSKLAESGYTRGDSLSPEDGMEASRLDDDETMLEA</sequence>
<feature type="compositionally biased region" description="Low complexity" evidence="1">
    <location>
        <begin position="93"/>
        <end position="107"/>
    </location>
</feature>
<feature type="region of interest" description="Disordered" evidence="1">
    <location>
        <begin position="682"/>
        <end position="701"/>
    </location>
</feature>
<organism evidence="3">
    <name type="scientific">Coccidioides posadasii (strain RMSCC 757 / Silveira)</name>
    <name type="common">Valley fever fungus</name>
    <dbReference type="NCBI Taxonomy" id="443226"/>
    <lineage>
        <taxon>Eukaryota</taxon>
        <taxon>Fungi</taxon>
        <taxon>Dikarya</taxon>
        <taxon>Ascomycota</taxon>
        <taxon>Pezizomycotina</taxon>
        <taxon>Eurotiomycetes</taxon>
        <taxon>Eurotiomycetidae</taxon>
        <taxon>Onygenales</taxon>
        <taxon>Onygenaceae</taxon>
        <taxon>Coccidioides</taxon>
    </lineage>
</organism>
<evidence type="ECO:0000313" key="3">
    <source>
        <dbReference type="Proteomes" id="UP000002497"/>
    </source>
</evidence>
<feature type="region of interest" description="Disordered" evidence="1">
    <location>
        <begin position="502"/>
        <end position="586"/>
    </location>
</feature>
<feature type="compositionally biased region" description="Low complexity" evidence="1">
    <location>
        <begin position="185"/>
        <end position="203"/>
    </location>
</feature>
<dbReference type="EMBL" id="GL636490">
    <property type="protein sequence ID" value="EFW19754.1"/>
    <property type="molecule type" value="Genomic_DNA"/>
</dbReference>
<feature type="compositionally biased region" description="Acidic residues" evidence="1">
    <location>
        <begin position="33"/>
        <end position="50"/>
    </location>
</feature>
<evidence type="ECO:0000313" key="2">
    <source>
        <dbReference type="EMBL" id="EFW19754.1"/>
    </source>
</evidence>
<feature type="region of interest" description="Disordered" evidence="1">
    <location>
        <begin position="1"/>
        <end position="207"/>
    </location>
</feature>
<feature type="compositionally biased region" description="Low complexity" evidence="1">
    <location>
        <begin position="13"/>
        <end position="26"/>
    </location>
</feature>
<feature type="compositionally biased region" description="Acidic residues" evidence="1">
    <location>
        <begin position="909"/>
        <end position="921"/>
    </location>
</feature>
<dbReference type="GO" id="GO:0031011">
    <property type="term" value="C:Ino80 complex"/>
    <property type="evidence" value="ECO:0007669"/>
    <property type="project" value="InterPro"/>
</dbReference>
<evidence type="ECO:0000256" key="1">
    <source>
        <dbReference type="SAM" id="MobiDB-lite"/>
    </source>
</evidence>
<dbReference type="HOGENOM" id="CLU_007606_1_1_1"/>
<keyword evidence="3" id="KW-1185">Reference proteome</keyword>
<protein>
    <submittedName>
        <fullName evidence="2">Uncharacterized protein</fullName>
    </submittedName>
</protein>
<dbReference type="VEuPathDB" id="FungiDB:CPSG_04138"/>
<feature type="region of interest" description="Disordered" evidence="1">
    <location>
        <begin position="458"/>
        <end position="484"/>
    </location>
</feature>
<feature type="compositionally biased region" description="Basic and acidic residues" evidence="1">
    <location>
        <begin position="126"/>
        <end position="146"/>
    </location>
</feature>
<gene>
    <name evidence="2" type="ORF">CPSG_04138</name>
</gene>
<feature type="compositionally biased region" description="Polar residues" evidence="1">
    <location>
        <begin position="147"/>
        <end position="158"/>
    </location>
</feature>
<feature type="compositionally biased region" description="Polar residues" evidence="1">
    <location>
        <begin position="171"/>
        <end position="183"/>
    </location>
</feature>
<dbReference type="eggNOG" id="ENOG502QVDM">
    <property type="taxonomic scope" value="Eukaryota"/>
</dbReference>
<dbReference type="PANTHER" id="PTHR37287">
    <property type="entry name" value="INO EIGHTY SUBUNIT 1"/>
    <property type="match status" value="1"/>
</dbReference>
<feature type="region of interest" description="Disordered" evidence="1">
    <location>
        <begin position="766"/>
        <end position="957"/>
    </location>
</feature>
<dbReference type="OrthoDB" id="5413003at2759"/>
<feature type="compositionally biased region" description="Basic and acidic residues" evidence="1">
    <location>
        <begin position="878"/>
        <end position="895"/>
    </location>
</feature>
<feature type="compositionally biased region" description="Basic residues" evidence="1">
    <location>
        <begin position="823"/>
        <end position="832"/>
    </location>
</feature>
<feature type="compositionally biased region" description="Basic residues" evidence="1">
    <location>
        <begin position="775"/>
        <end position="785"/>
    </location>
</feature>
<dbReference type="OMA" id="PCFTRFP"/>